<dbReference type="EC" id="3.6.1.55" evidence="8"/>
<comment type="cofactor">
    <cofactor evidence="1">
        <name>Mn(2+)</name>
        <dbReference type="ChEBI" id="CHEBI:29035"/>
    </cofactor>
</comment>
<dbReference type="Pfam" id="PF00293">
    <property type="entry name" value="NUDIX"/>
    <property type="match status" value="1"/>
</dbReference>
<evidence type="ECO:0000313" key="8">
    <source>
        <dbReference type="EMBL" id="MFD2037376.1"/>
    </source>
</evidence>
<keyword evidence="4 8" id="KW-0378">Hydrolase</keyword>
<evidence type="ECO:0000256" key="1">
    <source>
        <dbReference type="ARBA" id="ARBA00001936"/>
    </source>
</evidence>
<dbReference type="InterPro" id="IPR045121">
    <property type="entry name" value="CoAse"/>
</dbReference>
<dbReference type="CDD" id="cd03426">
    <property type="entry name" value="NUDIX_CoAse_Nudt7"/>
    <property type="match status" value="1"/>
</dbReference>
<proteinExistence type="predicted"/>
<keyword evidence="3" id="KW-0479">Metal-binding</keyword>
<dbReference type="InterPro" id="IPR000086">
    <property type="entry name" value="NUDIX_hydrolase_dom"/>
</dbReference>
<organism evidence="8 9">
    <name type="scientific">Belliella marina</name>
    <dbReference type="NCBI Taxonomy" id="1644146"/>
    <lineage>
        <taxon>Bacteria</taxon>
        <taxon>Pseudomonadati</taxon>
        <taxon>Bacteroidota</taxon>
        <taxon>Cytophagia</taxon>
        <taxon>Cytophagales</taxon>
        <taxon>Cyclobacteriaceae</taxon>
        <taxon>Belliella</taxon>
    </lineage>
</organism>
<dbReference type="Proteomes" id="UP001597361">
    <property type="component" value="Unassembled WGS sequence"/>
</dbReference>
<dbReference type="RefSeq" id="WP_376889208.1">
    <property type="nucleotide sequence ID" value="NZ_JBHUHR010000048.1"/>
</dbReference>
<feature type="domain" description="Nudix hydrolase" evidence="7">
    <location>
        <begin position="44"/>
        <end position="178"/>
    </location>
</feature>
<reference evidence="9" key="1">
    <citation type="journal article" date="2019" name="Int. J. Syst. Evol. Microbiol.">
        <title>The Global Catalogue of Microorganisms (GCM) 10K type strain sequencing project: providing services to taxonomists for standard genome sequencing and annotation.</title>
        <authorList>
            <consortium name="The Broad Institute Genomics Platform"/>
            <consortium name="The Broad Institute Genome Sequencing Center for Infectious Disease"/>
            <person name="Wu L."/>
            <person name="Ma J."/>
        </authorList>
    </citation>
    <scope>NUCLEOTIDE SEQUENCE [LARGE SCALE GENOMIC DNA]</scope>
    <source>
        <strain evidence="9">CGMCC 1.15180</strain>
    </source>
</reference>
<gene>
    <name evidence="8" type="ORF">ACFSKL_21445</name>
</gene>
<evidence type="ECO:0000256" key="4">
    <source>
        <dbReference type="ARBA" id="ARBA00022801"/>
    </source>
</evidence>
<accession>A0ABW4VUL5</accession>
<dbReference type="InterPro" id="IPR015797">
    <property type="entry name" value="NUDIX_hydrolase-like_dom_sf"/>
</dbReference>
<dbReference type="SUPFAM" id="SSF55811">
    <property type="entry name" value="Nudix"/>
    <property type="match status" value="1"/>
</dbReference>
<dbReference type="Gene3D" id="3.90.79.10">
    <property type="entry name" value="Nucleoside Triphosphate Pyrophosphohydrolase"/>
    <property type="match status" value="1"/>
</dbReference>
<dbReference type="EMBL" id="JBHUHR010000048">
    <property type="protein sequence ID" value="MFD2037376.1"/>
    <property type="molecule type" value="Genomic_DNA"/>
</dbReference>
<evidence type="ECO:0000256" key="2">
    <source>
        <dbReference type="ARBA" id="ARBA00001946"/>
    </source>
</evidence>
<dbReference type="PANTHER" id="PTHR12992">
    <property type="entry name" value="NUDIX HYDROLASE"/>
    <property type="match status" value="1"/>
</dbReference>
<evidence type="ECO:0000256" key="5">
    <source>
        <dbReference type="ARBA" id="ARBA00022842"/>
    </source>
</evidence>
<dbReference type="PROSITE" id="PS51462">
    <property type="entry name" value="NUDIX"/>
    <property type="match status" value="1"/>
</dbReference>
<evidence type="ECO:0000259" key="7">
    <source>
        <dbReference type="PROSITE" id="PS51462"/>
    </source>
</evidence>
<evidence type="ECO:0000256" key="6">
    <source>
        <dbReference type="ARBA" id="ARBA00023211"/>
    </source>
</evidence>
<protein>
    <submittedName>
        <fullName evidence="8">NUDIX hydrolase</fullName>
        <ecNumber evidence="8">3.6.1.55</ecNumber>
    </submittedName>
</protein>
<dbReference type="PANTHER" id="PTHR12992:SF11">
    <property type="entry name" value="MITOCHONDRIAL COENZYME A DIPHOSPHATASE NUDT8"/>
    <property type="match status" value="1"/>
</dbReference>
<keyword evidence="5" id="KW-0460">Magnesium</keyword>
<comment type="caution">
    <text evidence="8">The sequence shown here is derived from an EMBL/GenBank/DDBJ whole genome shotgun (WGS) entry which is preliminary data.</text>
</comment>
<keyword evidence="9" id="KW-1185">Reference proteome</keyword>
<name>A0ABW4VUL5_9BACT</name>
<comment type="cofactor">
    <cofactor evidence="2">
        <name>Mg(2+)</name>
        <dbReference type="ChEBI" id="CHEBI:18420"/>
    </cofactor>
</comment>
<evidence type="ECO:0000313" key="9">
    <source>
        <dbReference type="Proteomes" id="UP001597361"/>
    </source>
</evidence>
<evidence type="ECO:0000256" key="3">
    <source>
        <dbReference type="ARBA" id="ARBA00022723"/>
    </source>
</evidence>
<keyword evidence="6" id="KW-0464">Manganese</keyword>
<sequence length="210" mass="23802">MDFKEVIRKLEGMLKQPLPGRQGQISMAPIPVDESRFLEPKPLNPRKGAVLMLFYPGEDNTMVPFIKRPSYDGVHGGQVAFPGGKWEEVDGDLAQTALRETEEEIGVKQSSINLLGSLSDLYIPPSNFLVSPYIGFVEEKPIFIPDPFEVDRIISCPIELLTNLDIRKKGEITVRSEIKLQAPYFEIEKEMVWGATAMMLGEFMHLWENY</sequence>
<dbReference type="GO" id="GO:0035539">
    <property type="term" value="F:8-oxo-7,8-dihydrodeoxyguanosine triphosphate pyrophosphatase activity"/>
    <property type="evidence" value="ECO:0007669"/>
    <property type="project" value="UniProtKB-EC"/>
</dbReference>